<dbReference type="InterPro" id="IPR000792">
    <property type="entry name" value="Tscrpt_reg_LuxR_C"/>
</dbReference>
<keyword evidence="1" id="KW-0805">Transcription regulation</keyword>
<dbReference type="Gene3D" id="3.30.450.80">
    <property type="entry name" value="Transcription factor LuxR-like, autoinducer-binding domain"/>
    <property type="match status" value="1"/>
</dbReference>
<organism evidence="5">
    <name type="scientific">Burkholderia pseudomallei 1710a</name>
    <dbReference type="NCBI Taxonomy" id="320371"/>
    <lineage>
        <taxon>Bacteria</taxon>
        <taxon>Pseudomonadati</taxon>
        <taxon>Pseudomonadota</taxon>
        <taxon>Betaproteobacteria</taxon>
        <taxon>Burkholderiales</taxon>
        <taxon>Burkholderiaceae</taxon>
        <taxon>Burkholderia</taxon>
        <taxon>pseudomallei group</taxon>
    </lineage>
</organism>
<name>A0A0E1W7B8_BURPE</name>
<feature type="domain" description="HTH luxR-type" evidence="4">
    <location>
        <begin position="173"/>
        <end position="238"/>
    </location>
</feature>
<dbReference type="PROSITE" id="PS50043">
    <property type="entry name" value="HTH_LUXR_2"/>
    <property type="match status" value="1"/>
</dbReference>
<dbReference type="Pfam" id="PF03472">
    <property type="entry name" value="Autoind_bind"/>
    <property type="match status" value="1"/>
</dbReference>
<dbReference type="CDD" id="cd06170">
    <property type="entry name" value="LuxR_C_like"/>
    <property type="match status" value="1"/>
</dbReference>
<evidence type="ECO:0000256" key="3">
    <source>
        <dbReference type="ARBA" id="ARBA00023163"/>
    </source>
</evidence>
<dbReference type="EMBL" id="CM000832">
    <property type="protein sequence ID" value="EET09078.1"/>
    <property type="molecule type" value="Genomic_DNA"/>
</dbReference>
<keyword evidence="3" id="KW-0804">Transcription</keyword>
<dbReference type="PROSITE" id="PS00622">
    <property type="entry name" value="HTH_LUXR_1"/>
    <property type="match status" value="1"/>
</dbReference>
<evidence type="ECO:0000259" key="4">
    <source>
        <dbReference type="PROSITE" id="PS50043"/>
    </source>
</evidence>
<dbReference type="SUPFAM" id="SSF75516">
    <property type="entry name" value="Pheromone-binding domain of LuxR-like quorum-sensing transcription factors"/>
    <property type="match status" value="1"/>
</dbReference>
<dbReference type="SUPFAM" id="SSF46894">
    <property type="entry name" value="C-terminal effector domain of the bipartite response regulators"/>
    <property type="match status" value="1"/>
</dbReference>
<dbReference type="SMART" id="SM00421">
    <property type="entry name" value="HTH_LUXR"/>
    <property type="match status" value="1"/>
</dbReference>
<dbReference type="PRINTS" id="PR00038">
    <property type="entry name" value="HTHLUXR"/>
</dbReference>
<dbReference type="InterPro" id="IPR005143">
    <property type="entry name" value="TF_LuxR_autoind-bd_dom"/>
</dbReference>
<evidence type="ECO:0000256" key="1">
    <source>
        <dbReference type="ARBA" id="ARBA00023015"/>
    </source>
</evidence>
<gene>
    <name evidence="5" type="ORF">BURPS1710A_3227</name>
</gene>
<evidence type="ECO:0000256" key="2">
    <source>
        <dbReference type="ARBA" id="ARBA00023125"/>
    </source>
</evidence>
<accession>A0A0E1W7B8</accession>
<keyword evidence="2" id="KW-0238">DNA-binding</keyword>
<dbReference type="InterPro" id="IPR036388">
    <property type="entry name" value="WH-like_DNA-bd_sf"/>
</dbReference>
<proteinExistence type="predicted"/>
<dbReference type="GO" id="GO:0003677">
    <property type="term" value="F:DNA binding"/>
    <property type="evidence" value="ECO:0007669"/>
    <property type="project" value="UniProtKB-KW"/>
</dbReference>
<sequence length="241" mass="26871">MRAAMGNWAEDLLAGLDSARSEEEAFRSVETAAAALDFEYCAYGLRVPWPLSRPRIETRSNFPEQWKRRYVEAGFLDVDPILAHGRRSQQPVVLAETLFASAHQMWVEAQSFGLRFGWAQSSFDAYGGMGMLALVRSREPVTAAELDAKEYRMRWLVRTAHAALGRMMLPKLMADPERGLTEREVEVLKWAADGKTSGEISKILAISVDTVNFHVKNAILKLRTANKTAAVVRAAMLGLLS</sequence>
<reference evidence="5" key="1">
    <citation type="submission" date="2009-05" db="EMBL/GenBank/DDBJ databases">
        <authorList>
            <person name="Harkins D.M."/>
            <person name="DeShazer D."/>
            <person name="Woods D.E."/>
            <person name="Brinkac L.M."/>
            <person name="Brown K.A."/>
            <person name="Hung G.C."/>
            <person name="Tuanyok A."/>
            <person name="Zhang B."/>
            <person name="Nierman W.C."/>
        </authorList>
    </citation>
    <scope>NUCLEOTIDE SEQUENCE [LARGE SCALE GENOMIC DNA]</scope>
    <source>
        <strain evidence="5">1710a</strain>
    </source>
</reference>
<protein>
    <submittedName>
        <fullName evidence="5">Autoinducer-binding transcriptional regulator, LuxR family</fullName>
    </submittedName>
</protein>
<dbReference type="Pfam" id="PF00196">
    <property type="entry name" value="GerE"/>
    <property type="match status" value="1"/>
</dbReference>
<evidence type="ECO:0000313" key="5">
    <source>
        <dbReference type="EMBL" id="EET09078.1"/>
    </source>
</evidence>
<dbReference type="PANTHER" id="PTHR44688">
    <property type="entry name" value="DNA-BINDING TRANSCRIPTIONAL ACTIVATOR DEVR_DOSR"/>
    <property type="match status" value="1"/>
</dbReference>
<dbReference type="Gene3D" id="1.10.10.10">
    <property type="entry name" value="Winged helix-like DNA-binding domain superfamily/Winged helix DNA-binding domain"/>
    <property type="match status" value="1"/>
</dbReference>
<dbReference type="InterPro" id="IPR036693">
    <property type="entry name" value="TF_LuxR_autoind-bd_dom_sf"/>
</dbReference>
<dbReference type="InterPro" id="IPR016032">
    <property type="entry name" value="Sig_transdc_resp-reg_C-effctor"/>
</dbReference>
<dbReference type="GO" id="GO:0006355">
    <property type="term" value="P:regulation of DNA-templated transcription"/>
    <property type="evidence" value="ECO:0007669"/>
    <property type="project" value="InterPro"/>
</dbReference>
<dbReference type="HOGENOM" id="CLU_072786_7_0_4"/>
<dbReference type="PANTHER" id="PTHR44688:SF25">
    <property type="entry name" value="HTH LUXR-TYPE DOMAIN-CONTAINING PROTEIN"/>
    <property type="match status" value="1"/>
</dbReference>
<dbReference type="AlphaFoldDB" id="A0A0E1W7B8"/>
<dbReference type="Proteomes" id="UP000001812">
    <property type="component" value="Chromosome I"/>
</dbReference>